<evidence type="ECO:0000313" key="2">
    <source>
        <dbReference type="EMBL" id="JAD26555.1"/>
    </source>
</evidence>
<accession>A0A0A8YN55</accession>
<protein>
    <submittedName>
        <fullName evidence="2">Uncharacterized protein</fullName>
    </submittedName>
</protein>
<evidence type="ECO:0000256" key="1">
    <source>
        <dbReference type="SAM" id="SignalP"/>
    </source>
</evidence>
<feature type="signal peptide" evidence="1">
    <location>
        <begin position="1"/>
        <end position="20"/>
    </location>
</feature>
<organism evidence="2">
    <name type="scientific">Arundo donax</name>
    <name type="common">Giant reed</name>
    <name type="synonym">Donax arundinaceus</name>
    <dbReference type="NCBI Taxonomy" id="35708"/>
    <lineage>
        <taxon>Eukaryota</taxon>
        <taxon>Viridiplantae</taxon>
        <taxon>Streptophyta</taxon>
        <taxon>Embryophyta</taxon>
        <taxon>Tracheophyta</taxon>
        <taxon>Spermatophyta</taxon>
        <taxon>Magnoliopsida</taxon>
        <taxon>Liliopsida</taxon>
        <taxon>Poales</taxon>
        <taxon>Poaceae</taxon>
        <taxon>PACMAD clade</taxon>
        <taxon>Arundinoideae</taxon>
        <taxon>Arundineae</taxon>
        <taxon>Arundo</taxon>
    </lineage>
</organism>
<dbReference type="EMBL" id="GBRH01271340">
    <property type="protein sequence ID" value="JAD26555.1"/>
    <property type="molecule type" value="Transcribed_RNA"/>
</dbReference>
<sequence>MACMTTLYLSWKIFFSLLDGDSCRGALIQAPQISSLKFMTSSGVVREPSSCL</sequence>
<dbReference type="AlphaFoldDB" id="A0A0A8YN55"/>
<proteinExistence type="predicted"/>
<name>A0A0A8YN55_ARUDO</name>
<reference evidence="2" key="1">
    <citation type="submission" date="2014-09" db="EMBL/GenBank/DDBJ databases">
        <authorList>
            <person name="Magalhaes I.L.F."/>
            <person name="Oliveira U."/>
            <person name="Santos F.R."/>
            <person name="Vidigal T.H.D.A."/>
            <person name="Brescovit A.D."/>
            <person name="Santos A.J."/>
        </authorList>
    </citation>
    <scope>NUCLEOTIDE SEQUENCE</scope>
    <source>
        <tissue evidence="2">Shoot tissue taken approximately 20 cm above the soil surface</tissue>
    </source>
</reference>
<feature type="chain" id="PRO_5002059758" evidence="1">
    <location>
        <begin position="21"/>
        <end position="52"/>
    </location>
</feature>
<reference evidence="2" key="2">
    <citation type="journal article" date="2015" name="Data Brief">
        <title>Shoot transcriptome of the giant reed, Arundo donax.</title>
        <authorList>
            <person name="Barrero R.A."/>
            <person name="Guerrero F.D."/>
            <person name="Moolhuijzen P."/>
            <person name="Goolsby J.A."/>
            <person name="Tidwell J."/>
            <person name="Bellgard S.E."/>
            <person name="Bellgard M.I."/>
        </authorList>
    </citation>
    <scope>NUCLEOTIDE SEQUENCE</scope>
    <source>
        <tissue evidence="2">Shoot tissue taken approximately 20 cm above the soil surface</tissue>
    </source>
</reference>
<keyword evidence="1" id="KW-0732">Signal</keyword>